<name>A0ABQ3F0X2_9ACTN</name>
<reference evidence="3" key="1">
    <citation type="journal article" date="2019" name="Int. J. Syst. Evol. Microbiol.">
        <title>The Global Catalogue of Microorganisms (GCM) 10K type strain sequencing project: providing services to taxonomists for standard genome sequencing and annotation.</title>
        <authorList>
            <consortium name="The Broad Institute Genomics Platform"/>
            <consortium name="The Broad Institute Genome Sequencing Center for Infectious Disease"/>
            <person name="Wu L."/>
            <person name="Ma J."/>
        </authorList>
    </citation>
    <scope>NUCLEOTIDE SEQUENCE [LARGE SCALE GENOMIC DNA]</scope>
    <source>
        <strain evidence="3">JCM 4738</strain>
    </source>
</reference>
<sequence length="101" mass="10791">MCRVPARRRRRGDVPGIALEDVEGDEERGPGAASSHGAASSGGAALHPLGRQPARRRVPDDRFAMKDQGVRELGGRGDEVGDPRRMMPDPISTSHVRPTGT</sequence>
<dbReference type="Proteomes" id="UP000642673">
    <property type="component" value="Unassembled WGS sequence"/>
</dbReference>
<feature type="compositionally biased region" description="Basic residues" evidence="1">
    <location>
        <begin position="1"/>
        <end position="11"/>
    </location>
</feature>
<accession>A0ABQ3F0X2</accession>
<comment type="caution">
    <text evidence="2">The sequence shown here is derived from an EMBL/GenBank/DDBJ whole genome shotgun (WGS) entry which is preliminary data.</text>
</comment>
<feature type="compositionally biased region" description="Basic and acidic residues" evidence="1">
    <location>
        <begin position="57"/>
        <end position="87"/>
    </location>
</feature>
<gene>
    <name evidence="2" type="ORF">GCM10010347_43460</name>
</gene>
<evidence type="ECO:0000313" key="3">
    <source>
        <dbReference type="Proteomes" id="UP000642673"/>
    </source>
</evidence>
<proteinExistence type="predicted"/>
<keyword evidence="3" id="KW-1185">Reference proteome</keyword>
<feature type="compositionally biased region" description="Low complexity" evidence="1">
    <location>
        <begin position="30"/>
        <end position="50"/>
    </location>
</feature>
<protein>
    <submittedName>
        <fullName evidence="2">Uncharacterized protein</fullName>
    </submittedName>
</protein>
<organism evidence="2 3">
    <name type="scientific">Streptomyces cirratus</name>
    <dbReference type="NCBI Taxonomy" id="68187"/>
    <lineage>
        <taxon>Bacteria</taxon>
        <taxon>Bacillati</taxon>
        <taxon>Actinomycetota</taxon>
        <taxon>Actinomycetes</taxon>
        <taxon>Kitasatosporales</taxon>
        <taxon>Streptomycetaceae</taxon>
        <taxon>Streptomyces</taxon>
    </lineage>
</organism>
<dbReference type="EMBL" id="BMVP01000008">
    <property type="protein sequence ID" value="GHB68570.1"/>
    <property type="molecule type" value="Genomic_DNA"/>
</dbReference>
<feature type="region of interest" description="Disordered" evidence="1">
    <location>
        <begin position="1"/>
        <end position="101"/>
    </location>
</feature>
<evidence type="ECO:0000256" key="1">
    <source>
        <dbReference type="SAM" id="MobiDB-lite"/>
    </source>
</evidence>
<feature type="compositionally biased region" description="Polar residues" evidence="1">
    <location>
        <begin position="91"/>
        <end position="101"/>
    </location>
</feature>
<evidence type="ECO:0000313" key="2">
    <source>
        <dbReference type="EMBL" id="GHB68570.1"/>
    </source>
</evidence>